<dbReference type="InterPro" id="IPR007111">
    <property type="entry name" value="NACHT_NTPase"/>
</dbReference>
<protein>
    <submittedName>
        <fullName evidence="2">NACHT domain protein</fullName>
    </submittedName>
</protein>
<accession>A0A0P1ILH3</accession>
<sequence length="1734" mass="194518">MTASPEATGGVGYTFEDSVVASYLTSLLVEGGARGISEAITDGVFLQRAALGEPLDDIIVEASDRYGQPAKLALQVKQSPTLSSAETNADFRDVISASWREFKKDGFRMGRDRVGLAAANIAQSTLRAARSTLEWARTSKSADDFFRRLETKNFASDAQRRFVSDVQALLPAEAKGEDNSWQFLRHFVILVFDTLSEGGSGSFEAIERLRNALPTGERHRAEELWVRLSQISRQASGAAGSYSRASLVEQLSGVFDLSSLPSMRSDLVKVAEETRHALQGIRMDISGLIIPRNSILDKINDIDDGKRFIQLTGEAGSGKSAVLRALAEEHARHGFALVLTDKRLVGPGWPSLATHLRLETERLADLLFELATLGKPTLFIDGIDRLGNEIRQTILDIVNILLDDPRLAGWRIVASTRSSHLEDLRIWLPPQLIEEGQAHIVEIDGFDDNEAGILAERFPAMHEVLFAEGQEKEFARRPFFAQVLAQRSVSTDGAPGRFSEISLAQVWLEGQQGLRDKASSIERRQAISELAARCAQAANRSGAVEGMTAQTLTALVQERAIAEVAGSGRYSFTHDIFLEWAMFGLCRQNGPDWPGTLAAAGDRPGLIRVVELLSQFEFESEDTWTETQLALEQQEAWRHWSRVWLLAPFASPVFFERKDAISVFLSEDHRLIRLLSSFRAHKTIENLLIVHGAFELGEKTKFEKFRIADFLSWPRPVRNWKRLLIWLLSLDWNEATAEDIVDTFDVWLNLFQDYPDRIKDRYAERIDQILTEWDAYDYRDRGKKTTPLGFHKNGFGSKIRQAFLRSSLTNTDLLSCRLQAWTTERVDDKVQSSVFAWSVRLAGVVPDALADFSFQAFIEPLPSESAERSRGQMIGWSPHMTDWDSPGISDHSRHCHPASPVQQPFAALFENAPQEGLRLIRKLLSRTVVAWRELPRYDYHNREIPVPFSVDFPWGTQTFWGDQRIYGWYRGLFSCDILESALMALEDWAFSELEAGRDVDEIVRELVTGHESVATLGIALGVLLDKDALSPAAAALVGCQHIWAMDEYRWQHDVQGLHSNEIGASFGFSNETTHLEALKRLNSRPSRKKNIRWLATAFILTANDQREKVAEKLTSFPNELPFTHEGQDDDDKLVAYFLHRAEEWAAIADLANYAHVETDDGRVGVAFQPSDERVQQAEEAGERLAHWNEGFQLLKQSESWFESGKIDDQARDEIVALAREVDNEDMFNAGFDAGDPGSRRAGGVAAVSAAILSFGADLPKDQQEWAEGVAFRAANTVPASNEFFHADAPAEDRPETFASKALAAIIKNGGPSVSSARQELVRLCFHPYKGVQLSALSNAASCWREQKDFADKCTALAFKLTTLELDRGSSDWYRRRDERHNLLASEKQQLLEAAIQGLASGDWNKLSDTYAGIEPEHLDQWRVKDFASMLSIIPKDRFTDDDGFRDDILSLLRDFVNKLAAAISIADEAERRSGSRLWREFSTCIWGLASICEDLPTEQVRTEIIPLLSLLPIEPKSEVLSTFANAYSCMRLLDAPEVPSGIFDVFIDIFVAVEDHPDWKRPEWREDYGLPDQLHKLVRIAMGANWDRPAMGAARFANNDWSDAKLLNPLIDWMLQRFGHLPQVMQAFLLHVERSFDHRGSDFLASRLGGIAPAVWQSRGFWSGGRTAQLAGLLQTFAERDAPLQPDVHVQFVEILDHLIELGDRRSAALQMSSLFDLPRFSNPPQVLQLETSS</sequence>
<gene>
    <name evidence="2" type="ORF">TA5114_00259</name>
</gene>
<evidence type="ECO:0000313" key="2">
    <source>
        <dbReference type="EMBL" id="CUK24476.1"/>
    </source>
</evidence>
<organism evidence="2 3">
    <name type="scientific">Cognatishimia activa</name>
    <dbReference type="NCBI Taxonomy" id="1715691"/>
    <lineage>
        <taxon>Bacteria</taxon>
        <taxon>Pseudomonadati</taxon>
        <taxon>Pseudomonadota</taxon>
        <taxon>Alphaproteobacteria</taxon>
        <taxon>Rhodobacterales</taxon>
        <taxon>Paracoccaceae</taxon>
        <taxon>Cognatishimia</taxon>
    </lineage>
</organism>
<dbReference type="Proteomes" id="UP000051184">
    <property type="component" value="Unassembled WGS sequence"/>
</dbReference>
<feature type="domain" description="AAA+ ATPase" evidence="1">
    <location>
        <begin position="305"/>
        <end position="432"/>
    </location>
</feature>
<proteinExistence type="predicted"/>
<dbReference type="InterPro" id="IPR027417">
    <property type="entry name" value="P-loop_NTPase"/>
</dbReference>
<dbReference type="InterPro" id="IPR003593">
    <property type="entry name" value="AAA+_ATPase"/>
</dbReference>
<dbReference type="CDD" id="cd00009">
    <property type="entry name" value="AAA"/>
    <property type="match status" value="1"/>
</dbReference>
<dbReference type="RefSeq" id="WP_058313483.1">
    <property type="nucleotide sequence ID" value="NZ_CYUE01000002.1"/>
</dbReference>
<evidence type="ECO:0000313" key="3">
    <source>
        <dbReference type="Proteomes" id="UP000051184"/>
    </source>
</evidence>
<reference evidence="3" key="1">
    <citation type="submission" date="2015-09" db="EMBL/GenBank/DDBJ databases">
        <authorList>
            <person name="Rodrigo-Torres Lidia"/>
            <person name="Arahal R.David."/>
        </authorList>
    </citation>
    <scope>NUCLEOTIDE SEQUENCE [LARGE SCALE GENOMIC DNA]</scope>
    <source>
        <strain evidence="3">CECT 5114</strain>
    </source>
</reference>
<dbReference type="OrthoDB" id="7591734at2"/>
<dbReference type="Gene3D" id="3.40.50.300">
    <property type="entry name" value="P-loop containing nucleotide triphosphate hydrolases"/>
    <property type="match status" value="1"/>
</dbReference>
<evidence type="ECO:0000259" key="1">
    <source>
        <dbReference type="SMART" id="SM00382"/>
    </source>
</evidence>
<dbReference type="EMBL" id="CYUE01000002">
    <property type="protein sequence ID" value="CUK24476.1"/>
    <property type="molecule type" value="Genomic_DNA"/>
</dbReference>
<dbReference type="Pfam" id="PF05729">
    <property type="entry name" value="NACHT"/>
    <property type="match status" value="1"/>
</dbReference>
<name>A0A0P1ILH3_9RHOB</name>
<dbReference type="SMART" id="SM00382">
    <property type="entry name" value="AAA"/>
    <property type="match status" value="1"/>
</dbReference>
<dbReference type="SUPFAM" id="SSF52540">
    <property type="entry name" value="P-loop containing nucleoside triphosphate hydrolases"/>
    <property type="match status" value="1"/>
</dbReference>
<keyword evidence="3" id="KW-1185">Reference proteome</keyword>